<dbReference type="EMBL" id="AB811610">
    <property type="protein sequence ID" value="BAQ00780.1"/>
    <property type="molecule type" value="Genomic_DNA"/>
</dbReference>
<feature type="transmembrane region" description="Helical" evidence="1">
    <location>
        <begin position="196"/>
        <end position="229"/>
    </location>
</feature>
<name>A0A0A8J607_ECOLX</name>
<gene>
    <name evidence="2" type="primary">wzy</name>
</gene>
<protein>
    <submittedName>
        <fullName evidence="2">O-antigen polymerase</fullName>
    </submittedName>
</protein>
<sequence length="408" mass="46719">MFRISDFFKVNLLFLILTFSYVNLISKQFSYMGFKDDFNIERFGVSLIFCVLVAIYYASVQEFFNKFISTLFLIFVIMPNLVLFSGMGGDIRIIIWCVLSLPITLFLLRILPVIKLPVIKDKQVGALLWGLLILCIIPVLLAHGINFNLKVFLLDVYDIRRESRLANTMASVYAYFWLAKVICPIALVYAIERKKIVMAMIFTLVLLYLFMTTGHKSVFFTVILIMVMYKGGMDYQKKSNYIFNGALILFIFSILLTAIFSINILESLFIRRLLFIPALLNTYYFDFFDNKFVYYSSSYLSSIIDYPYDRPIPEVIGLNYFNSDEMSANNGYISDGFANAGSIGIFINIVLASILLKIFKDYDVNPKYAGLIFVSFYAIQGSAMSTVLMTHGGILLLILVPMVLGRRK</sequence>
<dbReference type="RefSeq" id="WP_115189664.1">
    <property type="nucleotide sequence ID" value="NZ_JBEFLX010000031.1"/>
</dbReference>
<proteinExistence type="predicted"/>
<feature type="transmembrane region" description="Helical" evidence="1">
    <location>
        <begin position="126"/>
        <end position="145"/>
    </location>
</feature>
<feature type="transmembrane region" description="Helical" evidence="1">
    <location>
        <begin position="241"/>
        <end position="265"/>
    </location>
</feature>
<feature type="transmembrane region" description="Helical" evidence="1">
    <location>
        <begin position="12"/>
        <end position="31"/>
    </location>
</feature>
<evidence type="ECO:0000256" key="1">
    <source>
        <dbReference type="SAM" id="Phobius"/>
    </source>
</evidence>
<feature type="transmembrane region" description="Helical" evidence="1">
    <location>
        <begin position="67"/>
        <end position="87"/>
    </location>
</feature>
<reference evidence="2" key="1">
    <citation type="journal article" date="2014" name="DNA Res.">
        <title>A complete view of the genetic diversity of the Escherichia coli O-antigen biosynthesis gene cluster.</title>
        <authorList>
            <person name="Iguchi A."/>
            <person name="Iyoda S."/>
            <person name="Kikuchi T."/>
            <person name="Ogura Y."/>
            <person name="Katsura K."/>
            <person name="Ohnishi M."/>
            <person name="Hayashi T."/>
            <person name="Thomson N.R."/>
        </authorList>
    </citation>
    <scope>NUCLEOTIDE SEQUENCE</scope>
    <source>
        <strain evidence="2">P2a</strain>
    </source>
</reference>
<keyword evidence="1" id="KW-0472">Membrane</keyword>
<evidence type="ECO:0000313" key="2">
    <source>
        <dbReference type="EMBL" id="BAQ00780.1"/>
    </source>
</evidence>
<feature type="transmembrane region" description="Helical" evidence="1">
    <location>
        <begin position="336"/>
        <end position="359"/>
    </location>
</feature>
<feature type="transmembrane region" description="Helical" evidence="1">
    <location>
        <begin position="165"/>
        <end position="189"/>
    </location>
</feature>
<feature type="transmembrane region" description="Helical" evidence="1">
    <location>
        <begin position="93"/>
        <end position="114"/>
    </location>
</feature>
<organism evidence="2">
    <name type="scientific">Escherichia coli</name>
    <dbReference type="NCBI Taxonomy" id="562"/>
    <lineage>
        <taxon>Bacteria</taxon>
        <taxon>Pseudomonadati</taxon>
        <taxon>Pseudomonadota</taxon>
        <taxon>Gammaproteobacteria</taxon>
        <taxon>Enterobacterales</taxon>
        <taxon>Enterobacteriaceae</taxon>
        <taxon>Escherichia</taxon>
    </lineage>
</organism>
<accession>A0A0A8J607</accession>
<feature type="transmembrane region" description="Helical" evidence="1">
    <location>
        <begin position="371"/>
        <end position="404"/>
    </location>
</feature>
<keyword evidence="1" id="KW-0812">Transmembrane</keyword>
<dbReference type="AlphaFoldDB" id="A0A0A8J607"/>
<keyword evidence="1" id="KW-1133">Transmembrane helix</keyword>
<feature type="transmembrane region" description="Helical" evidence="1">
    <location>
        <begin position="43"/>
        <end position="60"/>
    </location>
</feature>